<dbReference type="EMBL" id="WNWS01000226">
    <property type="protein sequence ID" value="KAE9974101.1"/>
    <property type="molecule type" value="Genomic_DNA"/>
</dbReference>
<evidence type="ECO:0000313" key="1">
    <source>
        <dbReference type="EMBL" id="KAE9974101.1"/>
    </source>
</evidence>
<dbReference type="InterPro" id="IPR010721">
    <property type="entry name" value="UstE-like"/>
</dbReference>
<comment type="caution">
    <text evidence="1">The sequence shown here is derived from an EMBL/GenBank/DDBJ whole genome shotgun (WGS) entry which is preliminary data.</text>
</comment>
<proteinExistence type="predicted"/>
<accession>A0A8H3UP03</accession>
<dbReference type="AlphaFoldDB" id="A0A8H3UP03"/>
<evidence type="ECO:0000313" key="2">
    <source>
        <dbReference type="Proteomes" id="UP000447873"/>
    </source>
</evidence>
<name>A0A8H3UP03_VENIN</name>
<dbReference type="GO" id="GO:0016020">
    <property type="term" value="C:membrane"/>
    <property type="evidence" value="ECO:0007669"/>
    <property type="project" value="TreeGrafter"/>
</dbReference>
<dbReference type="Gene3D" id="1.20.120.1630">
    <property type="match status" value="1"/>
</dbReference>
<evidence type="ECO:0008006" key="3">
    <source>
        <dbReference type="Google" id="ProtNLM"/>
    </source>
</evidence>
<dbReference type="PANTHER" id="PTHR32251:SF15">
    <property type="entry name" value="3-OXO-5-ALPHA-STEROID 4-DEHYDROGENASE (DUF1295)"/>
    <property type="match status" value="1"/>
</dbReference>
<dbReference type="Pfam" id="PF06966">
    <property type="entry name" value="DUF1295"/>
    <property type="match status" value="1"/>
</dbReference>
<reference evidence="1 2" key="1">
    <citation type="submission" date="2018-12" db="EMBL/GenBank/DDBJ databases">
        <title>Venturia inaequalis Genome Resource.</title>
        <authorList>
            <person name="Lichtner F.J."/>
        </authorList>
    </citation>
    <scope>NUCLEOTIDE SEQUENCE [LARGE SCALE GENOMIC DNA]</scope>
    <source>
        <strain evidence="1 2">120213</strain>
    </source>
</reference>
<gene>
    <name evidence="1" type="ORF">EG328_004033</name>
</gene>
<organism evidence="1 2">
    <name type="scientific">Venturia inaequalis</name>
    <name type="common">Apple scab fungus</name>
    <dbReference type="NCBI Taxonomy" id="5025"/>
    <lineage>
        <taxon>Eukaryota</taxon>
        <taxon>Fungi</taxon>
        <taxon>Dikarya</taxon>
        <taxon>Ascomycota</taxon>
        <taxon>Pezizomycotina</taxon>
        <taxon>Dothideomycetes</taxon>
        <taxon>Pleosporomycetidae</taxon>
        <taxon>Venturiales</taxon>
        <taxon>Venturiaceae</taxon>
        <taxon>Venturia</taxon>
    </lineage>
</organism>
<sequence length="351" mass="39351">MSLPPIEQVSTLLRGQWLIPNIDAAFQNQHARATPGTVGLLESTILPSFGIQSGLSLIAYAAARSTNRVELKDWLWPSGQVLNVWWSAVGRRMYYEGISLDKAVSTLSWSEKLLVGAFTLWGGRLFYRIVNRSVKRGTDDPRYEELKQEEGFWNKSFFTVFLPEAAVQALITLPFTVPFLALPSETFHAPSEYYDLVHGLAVGLFTAGFGLEVLADQQLDAHLALGKSSELQREGVWSIVRHPNYLGDALVHASFPILLYGSGLLHPLSLLGPLANYIFLRHIGGTKQKEKHQQRRYSASDPEKFAQLEQWTKDNNSFWPKAKEAQNPWLWTVVGLGVAGVAVEKLLREMF</sequence>
<dbReference type="PANTHER" id="PTHR32251">
    <property type="entry name" value="3-OXO-5-ALPHA-STEROID 4-DEHYDROGENASE"/>
    <property type="match status" value="1"/>
</dbReference>
<protein>
    <recommendedName>
        <fullName evidence="3">DUF1295-domain-containing protein</fullName>
    </recommendedName>
</protein>
<dbReference type="Proteomes" id="UP000447873">
    <property type="component" value="Unassembled WGS sequence"/>
</dbReference>